<dbReference type="AlphaFoldDB" id="A0A179HQX5"/>
<protein>
    <submittedName>
        <fullName evidence="1">Uncharacterized protein</fullName>
    </submittedName>
</protein>
<dbReference type="Proteomes" id="UP000078340">
    <property type="component" value="Unassembled WGS sequence"/>
</dbReference>
<proteinExistence type="predicted"/>
<evidence type="ECO:0000313" key="2">
    <source>
        <dbReference type="Proteomes" id="UP000078340"/>
    </source>
</evidence>
<gene>
    <name evidence="1" type="ORF">VFPFJ_03473</name>
</gene>
<reference evidence="1 2" key="1">
    <citation type="submission" date="2016-02" db="EMBL/GenBank/DDBJ databases">
        <title>Biosynthesis of antibiotic leucinostatins and their inhibition on Phytophthora in bio-control Purpureocillium lilacinum.</title>
        <authorList>
            <person name="Wang G."/>
            <person name="Liu Z."/>
            <person name="Lin R."/>
            <person name="Li E."/>
            <person name="Mao Z."/>
            <person name="Ling J."/>
            <person name="Yin W."/>
            <person name="Xie B."/>
        </authorList>
    </citation>
    <scope>NUCLEOTIDE SEQUENCE [LARGE SCALE GENOMIC DNA]</scope>
    <source>
        <strain evidence="1">PLFJ-1</strain>
    </source>
</reference>
<accession>A0A179HQX5</accession>
<evidence type="ECO:0000313" key="1">
    <source>
        <dbReference type="EMBL" id="OAQ91733.1"/>
    </source>
</evidence>
<dbReference type="EMBL" id="LSBI01000003">
    <property type="protein sequence ID" value="OAQ91733.1"/>
    <property type="molecule type" value="Genomic_DNA"/>
</dbReference>
<comment type="caution">
    <text evidence="1">The sequence shown here is derived from an EMBL/GenBank/DDBJ whole genome shotgun (WGS) entry which is preliminary data.</text>
</comment>
<name>A0A179HQX5_PURLI</name>
<sequence>MCDAIVAVPRGPKRGGTFYHALQQQQQQEQLQQSVSSAGRDNCKQASKALSAALHLPLRVDLPREPSPSLHLPHHGTPLTPCRPWTTHGLVRAPDRRLDTIFSAWPWCCLCIMTARRRRRKPFLAKDPGECRGTHVTASQCRRDGKRRLIRFDGLLRGRVGQVAGKWTENCTIMRPS</sequence>
<organism evidence="1 2">
    <name type="scientific">Purpureocillium lilacinum</name>
    <name type="common">Paecilomyces lilacinus</name>
    <dbReference type="NCBI Taxonomy" id="33203"/>
    <lineage>
        <taxon>Eukaryota</taxon>
        <taxon>Fungi</taxon>
        <taxon>Dikarya</taxon>
        <taxon>Ascomycota</taxon>
        <taxon>Pezizomycotina</taxon>
        <taxon>Sordariomycetes</taxon>
        <taxon>Hypocreomycetidae</taxon>
        <taxon>Hypocreales</taxon>
        <taxon>Ophiocordycipitaceae</taxon>
        <taxon>Purpureocillium</taxon>
    </lineage>
</organism>